<gene>
    <name evidence="1" type="ORF">Q5934_15280</name>
</gene>
<organism evidence="1 2">
    <name type="scientific">Enterobacter asburiae</name>
    <dbReference type="NCBI Taxonomy" id="61645"/>
    <lineage>
        <taxon>Bacteria</taxon>
        <taxon>Pseudomonadati</taxon>
        <taxon>Pseudomonadota</taxon>
        <taxon>Gammaproteobacteria</taxon>
        <taxon>Enterobacterales</taxon>
        <taxon>Enterobacteriaceae</taxon>
        <taxon>Enterobacter</taxon>
        <taxon>Enterobacter cloacae complex</taxon>
    </lineage>
</organism>
<sequence>MVGNLFFKGVDEKIGRQKQEQIEEKETLAQERERLSEIIESLVPEVETYKNGLLERGIHAEISTSARHISFNMKYKDGGKHELLLSETERFDGRYSITTFSTNDNGRTFSSTNGASYSSTTWSNDDFFKALERHINYFLFYANRHGGL</sequence>
<evidence type="ECO:0000313" key="2">
    <source>
        <dbReference type="Proteomes" id="UP001176432"/>
    </source>
</evidence>
<dbReference type="EMBL" id="JAUPXB010000001">
    <property type="protein sequence ID" value="MDO7922832.1"/>
    <property type="molecule type" value="Genomic_DNA"/>
</dbReference>
<dbReference type="Proteomes" id="UP001176432">
    <property type="component" value="Unassembled WGS sequence"/>
</dbReference>
<dbReference type="AlphaFoldDB" id="A0AAW7ZR61"/>
<evidence type="ECO:0000313" key="1">
    <source>
        <dbReference type="EMBL" id="MDO7922832.1"/>
    </source>
</evidence>
<accession>A0AAW7ZR61</accession>
<reference evidence="1" key="1">
    <citation type="submission" date="2023-07" db="EMBL/GenBank/DDBJ databases">
        <title>Isolates cultured from stool samples of acute diarrhea patients.</title>
        <authorList>
            <person name="Jiang S."/>
        </authorList>
    </citation>
    <scope>NUCLEOTIDE SEQUENCE</scope>
    <source>
        <strain evidence="1">L4424</strain>
    </source>
</reference>
<comment type="caution">
    <text evidence="1">The sequence shown here is derived from an EMBL/GenBank/DDBJ whole genome shotgun (WGS) entry which is preliminary data.</text>
</comment>
<name>A0AAW7ZR61_ENTAS</name>
<dbReference type="RefSeq" id="WP_016537363.1">
    <property type="nucleotide sequence ID" value="NZ_CP083834.1"/>
</dbReference>
<protein>
    <submittedName>
        <fullName evidence="1">Uncharacterized protein</fullName>
    </submittedName>
</protein>
<proteinExistence type="predicted"/>